<evidence type="ECO:0000313" key="20">
    <source>
        <dbReference type="EMBL" id="KKH64331.1"/>
    </source>
</evidence>
<evidence type="ECO:0000313" key="45">
    <source>
        <dbReference type="Proteomes" id="UP000034253"/>
    </source>
</evidence>
<evidence type="ECO:0000313" key="12">
    <source>
        <dbReference type="EMBL" id="KKG98305.1"/>
    </source>
</evidence>
<accession>A0A0F8SYK3</accession>
<proteinExistence type="predicted"/>
<dbReference type="EMBL" id="JJQD01000225">
    <property type="protein sequence ID" value="KKH22248.1"/>
    <property type="molecule type" value="Genomic_DNA"/>
</dbReference>
<evidence type="ECO:0000313" key="38">
    <source>
        <dbReference type="Proteomes" id="UP000034001"/>
    </source>
</evidence>
<evidence type="ECO:0000313" key="32">
    <source>
        <dbReference type="EMBL" id="QCR16635.1"/>
    </source>
</evidence>
<dbReference type="Proteomes" id="UP000033864">
    <property type="component" value="Unassembled WGS sequence"/>
</dbReference>
<evidence type="ECO:0000313" key="4">
    <source>
        <dbReference type="EMBL" id="KKG57997.1"/>
    </source>
</evidence>
<dbReference type="Proteomes" id="UP000034657">
    <property type="component" value="Unassembled WGS sequence"/>
</dbReference>
<dbReference type="EMBL" id="JJPP01000071">
    <property type="protein sequence ID" value="KKG80021.1"/>
    <property type="molecule type" value="Genomic_DNA"/>
</dbReference>
<evidence type="ECO:0000313" key="8">
    <source>
        <dbReference type="EMBL" id="KKG71572.1"/>
    </source>
</evidence>
<dbReference type="EMBL" id="JJPV01000065">
    <property type="protein sequence ID" value="KKG99722.1"/>
    <property type="molecule type" value="Genomic_DNA"/>
</dbReference>
<dbReference type="Proteomes" id="UP000034253">
    <property type="component" value="Unassembled WGS sequence"/>
</dbReference>
<dbReference type="Proteomes" id="UP000034021">
    <property type="component" value="Unassembled WGS sequence"/>
</dbReference>
<dbReference type="Proteomes" id="UP000033885">
    <property type="component" value="Unassembled WGS sequence"/>
</dbReference>
<dbReference type="EMBL" id="JJPM01000063">
    <property type="protein sequence ID" value="KKG78643.1"/>
    <property type="molecule type" value="Genomic_DNA"/>
</dbReference>
<dbReference type="EMBL" id="JJPL01000002">
    <property type="protein sequence ID" value="KKG68739.1"/>
    <property type="molecule type" value="Genomic_DNA"/>
</dbReference>
<dbReference type="EMBL" id="JJPK01000053">
    <property type="protein sequence ID" value="KKG62275.1"/>
    <property type="molecule type" value="Genomic_DNA"/>
</dbReference>
<evidence type="ECO:0000313" key="42">
    <source>
        <dbReference type="Proteomes" id="UP000034188"/>
    </source>
</evidence>
<dbReference type="Proteomes" id="UP000034424">
    <property type="component" value="Unassembled WGS sequence"/>
</dbReference>
<evidence type="ECO:0000313" key="55">
    <source>
        <dbReference type="Proteomes" id="UP000034692"/>
    </source>
</evidence>
<evidence type="ECO:0000313" key="2">
    <source>
        <dbReference type="EMBL" id="KKG34077.1"/>
    </source>
</evidence>
<dbReference type="EMBL" id="JJQT01000252">
    <property type="protein sequence ID" value="KKH71782.1"/>
    <property type="molecule type" value="Genomic_DNA"/>
</dbReference>
<evidence type="ECO:0000313" key="25">
    <source>
        <dbReference type="EMBL" id="KKH79130.1"/>
    </source>
</evidence>
<dbReference type="Proteomes" id="UP000300067">
    <property type="component" value="Chromosome"/>
</dbReference>
<evidence type="ECO:0000313" key="56">
    <source>
        <dbReference type="Proteomes" id="UP000034758"/>
    </source>
</evidence>
<evidence type="ECO:0000313" key="13">
    <source>
        <dbReference type="EMBL" id="KKG99722.1"/>
    </source>
</evidence>
<evidence type="ECO:0000313" key="60">
    <source>
        <dbReference type="Proteomes" id="UP000034925"/>
    </source>
</evidence>
<evidence type="ECO:0000313" key="6">
    <source>
        <dbReference type="EMBL" id="KKG65572.1"/>
    </source>
</evidence>
<dbReference type="EMBL" id="JJOR01000036">
    <property type="protein sequence ID" value="KKG07223.1"/>
    <property type="molecule type" value="Genomic_DNA"/>
</dbReference>
<dbReference type="Proteomes" id="UP000034188">
    <property type="component" value="Unassembled WGS sequence"/>
</dbReference>
<dbReference type="PATRIC" id="fig|2209.42.peg.3455"/>
<evidence type="ECO:0000313" key="58">
    <source>
        <dbReference type="Proteomes" id="UP000034842"/>
    </source>
</evidence>
<evidence type="ECO:0000313" key="17">
    <source>
        <dbReference type="EMBL" id="KKH36592.1"/>
    </source>
</evidence>
<dbReference type="Proteomes" id="UP000034232">
    <property type="component" value="Unassembled WGS sequence"/>
</dbReference>
<evidence type="ECO:0000313" key="59">
    <source>
        <dbReference type="Proteomes" id="UP000034872"/>
    </source>
</evidence>
<protein>
    <submittedName>
        <fullName evidence="30">Uncharacterized protein</fullName>
    </submittedName>
</protein>
<dbReference type="Proteomes" id="UP000034279">
    <property type="component" value="Unassembled WGS sequence"/>
</dbReference>
<evidence type="ECO:0000313" key="62">
    <source>
        <dbReference type="Proteomes" id="UP000300067"/>
    </source>
</evidence>
<evidence type="ECO:0000313" key="5">
    <source>
        <dbReference type="EMBL" id="KKG62275.1"/>
    </source>
</evidence>
<reference evidence="32 62" key="2">
    <citation type="submission" date="2018-05" db="EMBL/GenBank/DDBJ databases">
        <title>Methanosarcina gilichinskyana sp. nov., a novel methanogenic archaeon isolated from Holocene permafrost, North East Russia.</title>
        <authorList>
            <person name="Oshurkova V."/>
            <person name="Meer M."/>
            <person name="Bochkareva O."/>
            <person name="Shcherbakova V."/>
        </authorList>
    </citation>
    <scope>NUCLEOTIDE SEQUENCE [LARGE SCALE GENOMIC DNA]</scope>
    <source>
        <strain evidence="32 62">JL01</strain>
    </source>
</reference>
<dbReference type="EMBL" id="JJQO01000081">
    <property type="protein sequence ID" value="KKH67362.1"/>
    <property type="molecule type" value="Genomic_DNA"/>
</dbReference>
<evidence type="ECO:0000313" key="3">
    <source>
        <dbReference type="EMBL" id="KKG35953.1"/>
    </source>
</evidence>
<gene>
    <name evidence="32" type="ORF">DKM28_12040</name>
    <name evidence="3" type="ORF">DU30_13920</name>
    <name evidence="1" type="ORF">DU31_06130</name>
    <name evidence="4" type="ORF">DU33_15690</name>
    <name evidence="9" type="ORF">DU43_17520</name>
    <name evidence="5" type="ORF">DU45_12260</name>
    <name evidence="16" type="ORF">DU50_07335</name>
    <name evidence="2" type="ORF">DU52_10565</name>
    <name evidence="17" type="ORF">DU54_03460</name>
    <name evidence="10" type="ORF">DU55_18890</name>
    <name evidence="14" type="ORF">DU56_11935</name>
    <name evidence="15" type="ORF">DU58_18425</name>
    <name evidence="8" type="ORF">DU63_03275</name>
    <name evidence="6" type="ORF">DU64_14980</name>
    <name evidence="12" type="ORF">DU66_19025</name>
    <name evidence="7" type="ORF">DU67_18005</name>
    <name evidence="13" type="ORF">DU68_11995</name>
    <name evidence="11" type="ORF">DU69_12145</name>
    <name evidence="22" type="ORF">DU73_10455</name>
    <name evidence="21" type="ORF">DU75_04980</name>
    <name evidence="19" type="ORF">DU76_05710</name>
    <name evidence="25" type="ORF">DU77_08780</name>
    <name evidence="23" type="ORF">DU78_00055</name>
    <name evidence="28" type="ORF">DU79_06765</name>
    <name evidence="30" type="ORF">DU81_08180</name>
    <name evidence="27" type="ORF">DU82_06515</name>
    <name evidence="31" type="ORF">DU83_09275</name>
    <name evidence="29" type="ORF">DU84_13025</name>
    <name evidence="18" type="ORF">DU85_19650</name>
    <name evidence="24" type="ORF">DU86_07350</name>
    <name evidence="20" type="ORF">DU87_02190</name>
    <name evidence="26" type="ORF">DU88_06425</name>
</gene>
<dbReference type="EMBL" id="JJQR01000096">
    <property type="protein sequence ID" value="KKH74365.1"/>
    <property type="molecule type" value="Genomic_DNA"/>
</dbReference>
<dbReference type="EMBL" id="JJQG01000117">
    <property type="protein sequence ID" value="KKH36592.1"/>
    <property type="molecule type" value="Genomic_DNA"/>
</dbReference>
<dbReference type="EMBL" id="JJPT01000165">
    <property type="protein sequence ID" value="KKG87297.1"/>
    <property type="molecule type" value="Genomic_DNA"/>
</dbReference>
<dbReference type="EMBL" id="JJPC01000051">
    <property type="protein sequence ID" value="KKG35953.1"/>
    <property type="molecule type" value="Genomic_DNA"/>
</dbReference>
<dbReference type="EMBL" id="CP029709">
    <property type="protein sequence ID" value="QCR16635.1"/>
    <property type="molecule type" value="Genomic_DNA"/>
</dbReference>
<name>A0A0F8SYK3_METMZ</name>
<dbReference type="EMBL" id="JJQM01000027">
    <property type="protein sequence ID" value="KKH57958.1"/>
    <property type="molecule type" value="Genomic_DNA"/>
</dbReference>
<evidence type="ECO:0000313" key="57">
    <source>
        <dbReference type="Proteomes" id="UP000034817"/>
    </source>
</evidence>
<evidence type="ECO:0000313" key="40">
    <source>
        <dbReference type="Proteomes" id="UP000034040"/>
    </source>
</evidence>
<evidence type="ECO:0000313" key="46">
    <source>
        <dbReference type="Proteomes" id="UP000034279"/>
    </source>
</evidence>
<organism evidence="30 36">
    <name type="scientific">Methanosarcina mazei</name>
    <name type="common">Methanosarcina frisia</name>
    <dbReference type="NCBI Taxonomy" id="2209"/>
    <lineage>
        <taxon>Archaea</taxon>
        <taxon>Methanobacteriati</taxon>
        <taxon>Methanobacteriota</taxon>
        <taxon>Stenosarchaea group</taxon>
        <taxon>Methanomicrobia</taxon>
        <taxon>Methanosarcinales</taxon>
        <taxon>Methanosarcinaceae</taxon>
        <taxon>Methanosarcina</taxon>
    </lineage>
</organism>
<evidence type="ECO:0000313" key="18">
    <source>
        <dbReference type="EMBL" id="KKH46091.1"/>
    </source>
</evidence>
<dbReference type="AlphaFoldDB" id="A0A0F8SYK3"/>
<evidence type="ECO:0000313" key="23">
    <source>
        <dbReference type="EMBL" id="KKH71782.1"/>
    </source>
</evidence>
<dbReference type="EMBL" id="JJPO01000115">
    <property type="protein sequence ID" value="KKG71572.1"/>
    <property type="molecule type" value="Genomic_DNA"/>
</dbReference>
<dbReference type="Proteomes" id="UP000034227">
    <property type="component" value="Unassembled WGS sequence"/>
</dbReference>
<evidence type="ECO:0000313" key="49">
    <source>
        <dbReference type="Proteomes" id="UP000034424"/>
    </source>
</evidence>
<evidence type="ECO:0000313" key="36">
    <source>
        <dbReference type="Proteomes" id="UP000033885"/>
    </source>
</evidence>
<dbReference type="Proteomes" id="UP000033814">
    <property type="component" value="Unassembled WGS sequence"/>
</dbReference>
<evidence type="ECO:0000313" key="44">
    <source>
        <dbReference type="Proteomes" id="UP000034232"/>
    </source>
</evidence>
<dbReference type="Proteomes" id="UP000034817">
    <property type="component" value="Unassembled WGS sequence"/>
</dbReference>
<dbReference type="Proteomes" id="UP000034758">
    <property type="component" value="Unassembled WGS sequence"/>
</dbReference>
<evidence type="ECO:0000313" key="43">
    <source>
        <dbReference type="Proteomes" id="UP000034227"/>
    </source>
</evidence>
<dbReference type="EMBL" id="JJQJ01000168">
    <property type="protein sequence ID" value="KKH46091.1"/>
    <property type="molecule type" value="Genomic_DNA"/>
</dbReference>
<dbReference type="Proteomes" id="UP000034547">
    <property type="component" value="Unassembled WGS sequence"/>
</dbReference>
<dbReference type="Proteomes" id="UP000034298">
    <property type="component" value="Unassembled WGS sequence"/>
</dbReference>
<evidence type="ECO:0000313" key="50">
    <source>
        <dbReference type="Proteomes" id="UP000034468"/>
    </source>
</evidence>
<reference evidence="33 34" key="1">
    <citation type="journal article" date="2015" name="ISME J.">
        <title>Genomic and phenotypic differentiation among Methanosarcina mazei populations from Columbia River sediment.</title>
        <authorList>
            <person name="Youngblut N.D."/>
            <person name="Wirth J.S."/>
            <person name="Henriksen J.R."/>
            <person name="Smith M."/>
            <person name="Simon H."/>
            <person name="Metcalf W.W."/>
            <person name="Whitaker R.J."/>
        </authorList>
    </citation>
    <scope>NUCLEOTIDE SEQUENCE [LARGE SCALE GENOMIC DNA]</scope>
    <source>
        <strain evidence="15 43">1.F.A.2.8</strain>
        <strain evidence="17 56">1.H.A.1A.1</strain>
        <strain evidence="16 39">1.H.A.1A.3</strain>
        <strain evidence="18 35">1.H.A.1A.6</strain>
        <strain evidence="19 44">1.H.A.2.3</strain>
        <strain evidence="21 55">1.H.A.2.7</strain>
        <strain evidence="22">1.H.A.2.8</strain>
        <strain evidence="20 37">1.H.M.0.1</strain>
        <strain evidence="24 60">1.H.M.1A.1</strain>
        <strain evidence="25 40">1.H.M.1A.2</strain>
        <strain evidence="23 58">1.H.M.1A.3</strain>
        <strain evidence="27 33">1.H.M.2.2</strain>
        <strain evidence="26 61">1.H.M.2.3</strain>
        <strain evidence="28 54">1.H.M.2.4</strain>
        <strain evidence="29 59">1.H.T.2.1</strain>
        <strain evidence="30 36">1.H.T.2.3</strain>
        <strain evidence="31 51">1.H.T.2.5</strain>
        <strain evidence="1 41">2.F.A.2.3</strain>
        <strain evidence="2 48">3.F.A.1A.1</strain>
        <strain evidence="3 47">3.F.A.1B.1</strain>
        <strain evidence="4 42">3.F.T.1A.1</strain>
        <strain evidence="6 46">3.F.T.1A.2</strain>
        <strain evidence="5 52">3.F.T.1A.4</strain>
        <strain evidence="7 49">3.F.T.2.1</strain>
        <strain evidence="9">3.H.A.1A.1</strain>
        <strain evidence="8 38">3.H.A.2.1</strain>
        <strain evidence="10 57">3.H.A.2.4</strain>
        <strain evidence="11 53">3.H.M.1A.1</strain>
        <strain evidence="12 50">3.H.M.1B.1</strain>
        <strain evidence="13 34">3.H.M.1B.2</strain>
        <strain evidence="14 45">3.H.M.1B.5</strain>
    </source>
</reference>
<dbReference type="EMBL" id="JJRA01000046">
    <property type="protein sequence ID" value="KKI04973.1"/>
    <property type="molecule type" value="Genomic_DNA"/>
</dbReference>
<dbReference type="Proteomes" id="UP000034842">
    <property type="component" value="Unassembled WGS sequence"/>
</dbReference>
<dbReference type="Proteomes" id="UP000034040">
    <property type="component" value="Unassembled WGS sequence"/>
</dbReference>
<dbReference type="Proteomes" id="UP000033835">
    <property type="component" value="Unassembled WGS sequence"/>
</dbReference>
<dbReference type="EMBL" id="JJQX01000148">
    <property type="protein sequence ID" value="KKH93114.1"/>
    <property type="molecule type" value="Genomic_DNA"/>
</dbReference>
<evidence type="ECO:0000313" key="1">
    <source>
        <dbReference type="EMBL" id="KKG07223.1"/>
    </source>
</evidence>
<evidence type="ECO:0000313" key="15">
    <source>
        <dbReference type="EMBL" id="KKH22248.1"/>
    </source>
</evidence>
<dbReference type="EMBL" id="JJPW01000063">
    <property type="protein sequence ID" value="KKH00041.1"/>
    <property type="molecule type" value="Genomic_DNA"/>
</dbReference>
<dbReference type="Proteomes" id="UP000034872">
    <property type="component" value="Unassembled WGS sequence"/>
</dbReference>
<evidence type="ECO:0000313" key="47">
    <source>
        <dbReference type="Proteomes" id="UP000034298"/>
    </source>
</evidence>
<evidence type="ECO:0000313" key="27">
    <source>
        <dbReference type="EMBL" id="KKH86306.1"/>
    </source>
</evidence>
<dbReference type="EMBL" id="JJQS01000001">
    <property type="protein sequence ID" value="KKH79130.1"/>
    <property type="molecule type" value="Genomic_DNA"/>
</dbReference>
<dbReference type="RefSeq" id="WP_048036596.1">
    <property type="nucleotide sequence ID" value="NZ_CP029709.1"/>
</dbReference>
<evidence type="ECO:0000313" key="34">
    <source>
        <dbReference type="Proteomes" id="UP000033835"/>
    </source>
</evidence>
<evidence type="ECO:0000313" key="61">
    <source>
        <dbReference type="Proteomes" id="UP000034937"/>
    </source>
</evidence>
<dbReference type="Proteomes" id="UP000033933">
    <property type="component" value="Unassembled WGS sequence"/>
</dbReference>
<dbReference type="Proteomes" id="UP000034142">
    <property type="component" value="Unassembled WGS sequence"/>
</dbReference>
<dbReference type="Proteomes" id="UP000034001">
    <property type="component" value="Unassembled WGS sequence"/>
</dbReference>
<evidence type="ECO:0000313" key="39">
    <source>
        <dbReference type="Proteomes" id="UP000034021"/>
    </source>
</evidence>
<dbReference type="EMBL" id="JJPI01000014">
    <property type="protein sequence ID" value="KKG57997.1"/>
    <property type="molecule type" value="Genomic_DNA"/>
</dbReference>
<evidence type="ECO:0000313" key="30">
    <source>
        <dbReference type="EMBL" id="KKI04973.1"/>
    </source>
</evidence>
<evidence type="ECO:0000313" key="26">
    <source>
        <dbReference type="EMBL" id="KKH83918.1"/>
    </source>
</evidence>
<evidence type="ECO:0000313" key="37">
    <source>
        <dbReference type="Proteomes" id="UP000033933"/>
    </source>
</evidence>
<dbReference type="Proteomes" id="UP000034937">
    <property type="component" value="Unassembled WGS sequence"/>
</dbReference>
<evidence type="ECO:0000313" key="28">
    <source>
        <dbReference type="EMBL" id="KKH93114.1"/>
    </source>
</evidence>
<dbReference type="EMBL" id="JJPJ01000025">
    <property type="protein sequence ID" value="KKG65572.1"/>
    <property type="molecule type" value="Genomic_DNA"/>
</dbReference>
<dbReference type="Proteomes" id="UP000034668">
    <property type="component" value="Unassembled WGS sequence"/>
</dbReference>
<evidence type="ECO:0000313" key="54">
    <source>
        <dbReference type="Proteomes" id="UP000034668"/>
    </source>
</evidence>
<evidence type="ECO:0000313" key="31">
    <source>
        <dbReference type="EMBL" id="KKI05337.1"/>
    </source>
</evidence>
<evidence type="ECO:0000313" key="24">
    <source>
        <dbReference type="EMBL" id="KKH74365.1"/>
    </source>
</evidence>
<evidence type="ECO:0000313" key="14">
    <source>
        <dbReference type="EMBL" id="KKH00041.1"/>
    </source>
</evidence>
<evidence type="ECO:0000313" key="19">
    <source>
        <dbReference type="EMBL" id="KKH57958.1"/>
    </source>
</evidence>
<dbReference type="Proteomes" id="UP000034925">
    <property type="component" value="Unassembled WGS sequence"/>
</dbReference>
<evidence type="ECO:0000313" key="33">
    <source>
        <dbReference type="Proteomes" id="UP000033814"/>
    </source>
</evidence>
<dbReference type="EMBL" id="JJPU01000076">
    <property type="protein sequence ID" value="KKG98305.1"/>
    <property type="molecule type" value="Genomic_DNA"/>
</dbReference>
<evidence type="ECO:0000313" key="48">
    <source>
        <dbReference type="Proteomes" id="UP000034399"/>
    </source>
</evidence>
<dbReference type="Proteomes" id="UP000034692">
    <property type="component" value="Unassembled WGS sequence"/>
</dbReference>
<dbReference type="PROSITE" id="PS51257">
    <property type="entry name" value="PROKAR_LIPOPROTEIN"/>
    <property type="match status" value="1"/>
</dbReference>
<dbReference type="EMBL" id="JJPA01000099">
    <property type="protein sequence ID" value="KKG34077.1"/>
    <property type="molecule type" value="Genomic_DNA"/>
</dbReference>
<evidence type="ECO:0000313" key="52">
    <source>
        <dbReference type="Proteomes" id="UP000034566"/>
    </source>
</evidence>
<dbReference type="EMBL" id="JJQH01000175">
    <property type="protein sequence ID" value="KKH35271.1"/>
    <property type="molecule type" value="Genomic_DNA"/>
</dbReference>
<evidence type="ECO:0000313" key="29">
    <source>
        <dbReference type="EMBL" id="KKH98660.1"/>
    </source>
</evidence>
<dbReference type="EMBL" id="JJRB01000030">
    <property type="protein sequence ID" value="KKI05337.1"/>
    <property type="molecule type" value="Genomic_DNA"/>
</dbReference>
<dbReference type="Proteomes" id="UP000034399">
    <property type="component" value="Unassembled WGS sequence"/>
</dbReference>
<evidence type="ECO:0000313" key="16">
    <source>
        <dbReference type="EMBL" id="KKH35271.1"/>
    </source>
</evidence>
<evidence type="ECO:0000313" key="21">
    <source>
        <dbReference type="EMBL" id="KKH67362.1"/>
    </source>
</evidence>
<evidence type="ECO:0000313" key="51">
    <source>
        <dbReference type="Proteomes" id="UP000034547"/>
    </source>
</evidence>
<sequence>MNKLLIIITGLLLLGIIGISGCVSEEEAPSAPEATLEYTPEEFKARQNEIARAVQTTIDDRNYRSAKQTGLTINYNLGLEDGSFVVLVYFDFTAKNTRNTANEMMKMYSDDLVASLANQGITDISEAAIFWKDDYNNRNVKYAYEYKNNGFFVSDIAGE</sequence>
<evidence type="ECO:0000313" key="11">
    <source>
        <dbReference type="EMBL" id="KKG87297.1"/>
    </source>
</evidence>
<dbReference type="Proteomes" id="UP000034566">
    <property type="component" value="Unassembled WGS sequence"/>
</dbReference>
<evidence type="ECO:0000313" key="7">
    <source>
        <dbReference type="EMBL" id="KKG68739.1"/>
    </source>
</evidence>
<dbReference type="EMBL" id="JJQW01000141">
    <property type="protein sequence ID" value="KKH83918.1"/>
    <property type="molecule type" value="Genomic_DNA"/>
</dbReference>
<evidence type="ECO:0000313" key="41">
    <source>
        <dbReference type="Proteomes" id="UP000034142"/>
    </source>
</evidence>
<evidence type="ECO:0000313" key="35">
    <source>
        <dbReference type="Proteomes" id="UP000033864"/>
    </source>
</evidence>
<evidence type="ECO:0000313" key="10">
    <source>
        <dbReference type="EMBL" id="KKG80021.1"/>
    </source>
</evidence>
<dbReference type="EMBL" id="JJQV01000013">
    <property type="protein sequence ID" value="KKH86306.1"/>
    <property type="molecule type" value="Genomic_DNA"/>
</dbReference>
<dbReference type="Proteomes" id="UP000034468">
    <property type="component" value="Unassembled WGS sequence"/>
</dbReference>
<dbReference type="EMBL" id="JJQZ01000033">
    <property type="protein sequence ID" value="KKH98660.1"/>
    <property type="molecule type" value="Genomic_DNA"/>
</dbReference>
<dbReference type="EMBL" id="JJQP01000096">
    <property type="protein sequence ID" value="KKH67941.1"/>
    <property type="molecule type" value="Genomic_DNA"/>
</dbReference>
<evidence type="ECO:0000313" key="22">
    <source>
        <dbReference type="EMBL" id="KKH67941.1"/>
    </source>
</evidence>
<evidence type="ECO:0000313" key="9">
    <source>
        <dbReference type="EMBL" id="KKG78643.1"/>
    </source>
</evidence>
<evidence type="ECO:0000313" key="53">
    <source>
        <dbReference type="Proteomes" id="UP000034657"/>
    </source>
</evidence>
<dbReference type="EMBL" id="JJQQ01000151">
    <property type="protein sequence ID" value="KKH64331.1"/>
    <property type="molecule type" value="Genomic_DNA"/>
</dbReference>